<reference evidence="4" key="1">
    <citation type="submission" date="2020-10" db="EMBL/GenBank/DDBJ databases">
        <authorList>
            <person name="Gilroy R."/>
        </authorList>
    </citation>
    <scope>NUCLEOTIDE SEQUENCE</scope>
    <source>
        <strain evidence="4">B1-20833</strain>
    </source>
</reference>
<evidence type="ECO:0000259" key="2">
    <source>
        <dbReference type="Pfam" id="PF04773"/>
    </source>
</evidence>
<evidence type="ECO:0000313" key="4">
    <source>
        <dbReference type="EMBL" id="MBO8451780.1"/>
    </source>
</evidence>
<dbReference type="Proteomes" id="UP000823661">
    <property type="component" value="Unassembled WGS sequence"/>
</dbReference>
<dbReference type="Pfam" id="PF04773">
    <property type="entry name" value="FecR"/>
    <property type="match status" value="1"/>
</dbReference>
<evidence type="ECO:0000259" key="3">
    <source>
        <dbReference type="Pfam" id="PF16344"/>
    </source>
</evidence>
<dbReference type="AlphaFoldDB" id="A0A9D9ERG9"/>
<keyword evidence="1" id="KW-1133">Transmembrane helix</keyword>
<keyword evidence="1" id="KW-0812">Transmembrane</keyword>
<dbReference type="PIRSF" id="PIRSF018266">
    <property type="entry name" value="FecR"/>
    <property type="match status" value="1"/>
</dbReference>
<reference evidence="4" key="2">
    <citation type="journal article" date="2021" name="PeerJ">
        <title>Extensive microbial diversity within the chicken gut microbiome revealed by metagenomics and culture.</title>
        <authorList>
            <person name="Gilroy R."/>
            <person name="Ravi A."/>
            <person name="Getino M."/>
            <person name="Pursley I."/>
            <person name="Horton D.L."/>
            <person name="Alikhan N.F."/>
            <person name="Baker D."/>
            <person name="Gharbi K."/>
            <person name="Hall N."/>
            <person name="Watson M."/>
            <person name="Adriaenssens E.M."/>
            <person name="Foster-Nyarko E."/>
            <person name="Jarju S."/>
            <person name="Secka A."/>
            <person name="Antonio M."/>
            <person name="Oren A."/>
            <person name="Chaudhuri R.R."/>
            <person name="La Ragione R."/>
            <person name="Hildebrand F."/>
            <person name="Pallen M.J."/>
        </authorList>
    </citation>
    <scope>NUCLEOTIDE SEQUENCE</scope>
    <source>
        <strain evidence="4">B1-20833</strain>
    </source>
</reference>
<dbReference type="InterPro" id="IPR006860">
    <property type="entry name" value="FecR"/>
</dbReference>
<gene>
    <name evidence="4" type="ORF">IAC06_02700</name>
</gene>
<dbReference type="GO" id="GO:0016989">
    <property type="term" value="F:sigma factor antagonist activity"/>
    <property type="evidence" value="ECO:0007669"/>
    <property type="project" value="TreeGrafter"/>
</dbReference>
<dbReference type="Gene3D" id="2.60.120.1440">
    <property type="match status" value="1"/>
</dbReference>
<dbReference type="Pfam" id="PF16344">
    <property type="entry name" value="FecR_C"/>
    <property type="match status" value="1"/>
</dbReference>
<name>A0A9D9ERG9_9BACT</name>
<dbReference type="PANTHER" id="PTHR30273">
    <property type="entry name" value="PERIPLASMIC SIGNAL SENSOR AND SIGMA FACTOR ACTIVATOR FECR-RELATED"/>
    <property type="match status" value="1"/>
</dbReference>
<organism evidence="4 5">
    <name type="scientific">Candidatus Cryptobacteroides intestinavium</name>
    <dbReference type="NCBI Taxonomy" id="2840766"/>
    <lineage>
        <taxon>Bacteria</taxon>
        <taxon>Pseudomonadati</taxon>
        <taxon>Bacteroidota</taxon>
        <taxon>Bacteroidia</taxon>
        <taxon>Bacteroidales</taxon>
        <taxon>Candidatus Cryptobacteroides</taxon>
    </lineage>
</organism>
<comment type="caution">
    <text evidence="4">The sequence shown here is derived from an EMBL/GenBank/DDBJ whole genome shotgun (WGS) entry which is preliminary data.</text>
</comment>
<sequence>MKNISDNTDRHNDLDILDHTLRFYLSASSDDEMEASLAALDSRIDSVMSGARKARFRRWLYPAAAAVAVVLVSVGITLALTWQDGTQYYANNGETAALVGLPDGTQVWLNPGTELSFDRSFNKDERNVSLSGEAYFDVYHNPGCPFIVTTESFRIKVLGTVFNVRNFPGDRNPDVSLAYGSVAMQNLDGVNLVRLRPGQQAVFDIEEQSLEINDIYVGDMLMRHYGAVSLKASTVKEIVSEISEVYGVKIIIDGEDDGATYNFSFQKSSSVGDILDMLEFVCEDMKFSVE</sequence>
<keyword evidence="1" id="KW-0472">Membrane</keyword>
<accession>A0A9D9ERG9</accession>
<feature type="domain" description="FecR protein" evidence="2">
    <location>
        <begin position="96"/>
        <end position="182"/>
    </location>
</feature>
<evidence type="ECO:0000256" key="1">
    <source>
        <dbReference type="SAM" id="Phobius"/>
    </source>
</evidence>
<dbReference type="Gene3D" id="3.55.50.30">
    <property type="match status" value="1"/>
</dbReference>
<dbReference type="InterPro" id="IPR032508">
    <property type="entry name" value="FecR_C"/>
</dbReference>
<dbReference type="InterPro" id="IPR012373">
    <property type="entry name" value="Ferrdict_sens_TM"/>
</dbReference>
<proteinExistence type="predicted"/>
<feature type="transmembrane region" description="Helical" evidence="1">
    <location>
        <begin position="59"/>
        <end position="82"/>
    </location>
</feature>
<feature type="domain" description="Protein FecR C-terminal" evidence="3">
    <location>
        <begin position="231"/>
        <end position="289"/>
    </location>
</feature>
<dbReference type="PANTHER" id="PTHR30273:SF2">
    <property type="entry name" value="PROTEIN FECR"/>
    <property type="match status" value="1"/>
</dbReference>
<evidence type="ECO:0000313" key="5">
    <source>
        <dbReference type="Proteomes" id="UP000823661"/>
    </source>
</evidence>
<protein>
    <submittedName>
        <fullName evidence="4">FecR domain-containing protein</fullName>
    </submittedName>
</protein>
<dbReference type="EMBL" id="JADIMI010000022">
    <property type="protein sequence ID" value="MBO8451780.1"/>
    <property type="molecule type" value="Genomic_DNA"/>
</dbReference>